<proteinExistence type="predicted"/>
<accession>A0A562YBT6</accession>
<dbReference type="EMBL" id="SMZJ02000010">
    <property type="protein sequence ID" value="TWO31566.1"/>
    <property type="molecule type" value="Genomic_DNA"/>
</dbReference>
<keyword evidence="3" id="KW-1185">Reference proteome</keyword>
<evidence type="ECO:0000256" key="1">
    <source>
        <dbReference type="SAM" id="SignalP"/>
    </source>
</evidence>
<evidence type="ECO:0000313" key="2">
    <source>
        <dbReference type="EMBL" id="TWO31566.1"/>
    </source>
</evidence>
<protein>
    <submittedName>
        <fullName evidence="2">Uncharacterized protein</fullName>
    </submittedName>
</protein>
<feature type="signal peptide" evidence="1">
    <location>
        <begin position="1"/>
        <end position="18"/>
    </location>
</feature>
<reference evidence="2 3" key="1">
    <citation type="submission" date="2019-07" db="EMBL/GenBank/DDBJ databases">
        <title>Seonamhaeicola sp. W255 draft genome.</title>
        <authorList>
            <person name="Zhang X.-Y."/>
            <person name="Zhang R."/>
            <person name="Zhong Y.-L."/>
            <person name="Du Z.-J."/>
        </authorList>
    </citation>
    <scope>NUCLEOTIDE SEQUENCE [LARGE SCALE GENOMIC DNA]</scope>
    <source>
        <strain evidence="2 3">W255</strain>
    </source>
</reference>
<name>A0A562YBT6_9FLAO</name>
<dbReference type="RefSeq" id="WP_133357304.1">
    <property type="nucleotide sequence ID" value="NZ_SMZJ02000010.1"/>
</dbReference>
<comment type="caution">
    <text evidence="2">The sequence shown here is derived from an EMBL/GenBank/DDBJ whole genome shotgun (WGS) entry which is preliminary data.</text>
</comment>
<sequence length="110" mass="12285">MKKIIGAMVIAIMASINANNIPNNLTSKLTLDNLISNANAQSEDDPWTATDGYWDAPTPEACQYESYQLVWNGDYDQYGNKLYVLEACMEDGTLDDCDAWGIWCQPHGCR</sequence>
<dbReference type="AlphaFoldDB" id="A0A562YBT6"/>
<gene>
    <name evidence="2" type="ORF">E1J38_013125</name>
</gene>
<organism evidence="2 3">
    <name type="scientific">Seonamhaeicola sediminis</name>
    <dbReference type="NCBI Taxonomy" id="2528206"/>
    <lineage>
        <taxon>Bacteria</taxon>
        <taxon>Pseudomonadati</taxon>
        <taxon>Bacteroidota</taxon>
        <taxon>Flavobacteriia</taxon>
        <taxon>Flavobacteriales</taxon>
        <taxon>Flavobacteriaceae</taxon>
    </lineage>
</organism>
<keyword evidence="1" id="KW-0732">Signal</keyword>
<dbReference type="Proteomes" id="UP000295814">
    <property type="component" value="Unassembled WGS sequence"/>
</dbReference>
<evidence type="ECO:0000313" key="3">
    <source>
        <dbReference type="Proteomes" id="UP000295814"/>
    </source>
</evidence>
<feature type="chain" id="PRO_5022982043" evidence="1">
    <location>
        <begin position="19"/>
        <end position="110"/>
    </location>
</feature>